<sequence>VEPGDLVLGDADGVLAVPFDAVPAVLAAAEAKRAAEEREMAAILAGTSDRSWVLRTLESRGCEIEE</sequence>
<gene>
    <name evidence="1" type="ORF">AVDCRST_MAG08-2478</name>
</gene>
<evidence type="ECO:0000313" key="1">
    <source>
        <dbReference type="EMBL" id="CAA9257893.1"/>
    </source>
</evidence>
<protein>
    <recommendedName>
        <fullName evidence="2">Demethylmenaquinone methyltransferase-like protein</fullName>
    </recommendedName>
</protein>
<dbReference type="InterPro" id="IPR036704">
    <property type="entry name" value="RraA/RraA-like_sf"/>
</dbReference>
<reference evidence="1" key="1">
    <citation type="submission" date="2020-02" db="EMBL/GenBank/DDBJ databases">
        <authorList>
            <person name="Meier V. D."/>
        </authorList>
    </citation>
    <scope>NUCLEOTIDE SEQUENCE</scope>
    <source>
        <strain evidence="1">AVDCRST_MAG08</strain>
    </source>
</reference>
<dbReference type="Gene3D" id="3.50.30.40">
    <property type="entry name" value="Ribonuclease E inhibitor RraA/RraA-like"/>
    <property type="match status" value="1"/>
</dbReference>
<dbReference type="SUPFAM" id="SSF89562">
    <property type="entry name" value="RraA-like"/>
    <property type="match status" value="1"/>
</dbReference>
<evidence type="ECO:0008006" key="2">
    <source>
        <dbReference type="Google" id="ProtNLM"/>
    </source>
</evidence>
<accession>A0A6J4ISU0</accession>
<feature type="non-terminal residue" evidence="1">
    <location>
        <position position="1"/>
    </location>
</feature>
<dbReference type="EMBL" id="CADCTG010000186">
    <property type="protein sequence ID" value="CAA9257893.1"/>
    <property type="molecule type" value="Genomic_DNA"/>
</dbReference>
<dbReference type="AlphaFoldDB" id="A0A6J4ISU0"/>
<proteinExistence type="predicted"/>
<organism evidence="1">
    <name type="scientific">uncultured Acetobacteraceae bacterium</name>
    <dbReference type="NCBI Taxonomy" id="169975"/>
    <lineage>
        <taxon>Bacteria</taxon>
        <taxon>Pseudomonadati</taxon>
        <taxon>Pseudomonadota</taxon>
        <taxon>Alphaproteobacteria</taxon>
        <taxon>Acetobacterales</taxon>
        <taxon>Acetobacteraceae</taxon>
        <taxon>environmental samples</taxon>
    </lineage>
</organism>
<name>A0A6J4ISU0_9PROT</name>